<dbReference type="InterPro" id="IPR001841">
    <property type="entry name" value="Znf_RING"/>
</dbReference>
<evidence type="ECO:0000256" key="13">
    <source>
        <dbReference type="ARBA" id="ARBA00022833"/>
    </source>
</evidence>
<evidence type="ECO:0000256" key="15">
    <source>
        <dbReference type="ARBA" id="ARBA00022989"/>
    </source>
</evidence>
<keyword evidence="9" id="KW-0812">Transmembrane</keyword>
<evidence type="ECO:0000256" key="2">
    <source>
        <dbReference type="ARBA" id="ARBA00004585"/>
    </source>
</evidence>
<keyword evidence="14" id="KW-0653">Protein transport</keyword>
<dbReference type="EC" id="2.3.2.27" evidence="5"/>
<evidence type="ECO:0000256" key="17">
    <source>
        <dbReference type="ARBA" id="ARBA00023140"/>
    </source>
</evidence>
<dbReference type="PROSITE" id="PS00518">
    <property type="entry name" value="ZF_RING_1"/>
    <property type="match status" value="1"/>
</dbReference>
<dbReference type="GO" id="GO:0016558">
    <property type="term" value="P:protein import into peroxisome matrix"/>
    <property type="evidence" value="ECO:0007669"/>
    <property type="project" value="InterPro"/>
</dbReference>
<dbReference type="SUPFAM" id="SSF57850">
    <property type="entry name" value="RING/U-box"/>
    <property type="match status" value="1"/>
</dbReference>
<dbReference type="HOGENOM" id="CLU_1679720_0_0_1"/>
<evidence type="ECO:0000256" key="5">
    <source>
        <dbReference type="ARBA" id="ARBA00012483"/>
    </source>
</evidence>
<dbReference type="eggNOG" id="KOG4430">
    <property type="taxonomic scope" value="Eukaryota"/>
</dbReference>
<accession>E9FXF6</accession>
<evidence type="ECO:0000313" key="20">
    <source>
        <dbReference type="EMBL" id="EFX88276.1"/>
    </source>
</evidence>
<dbReference type="KEGG" id="dpx:DAPPUDRAFT_234791"/>
<evidence type="ECO:0000256" key="7">
    <source>
        <dbReference type="ARBA" id="ARBA00022593"/>
    </source>
</evidence>
<evidence type="ECO:0000256" key="9">
    <source>
        <dbReference type="ARBA" id="ARBA00022692"/>
    </source>
</evidence>
<evidence type="ECO:0000256" key="11">
    <source>
        <dbReference type="ARBA" id="ARBA00022771"/>
    </source>
</evidence>
<evidence type="ECO:0000256" key="1">
    <source>
        <dbReference type="ARBA" id="ARBA00000900"/>
    </source>
</evidence>
<evidence type="ECO:0000256" key="6">
    <source>
        <dbReference type="ARBA" id="ARBA00022448"/>
    </source>
</evidence>
<dbReference type="InterPro" id="IPR025654">
    <property type="entry name" value="PEX2/10"/>
</dbReference>
<comment type="catalytic activity">
    <reaction evidence="1">
        <text>S-ubiquitinyl-[E2 ubiquitin-conjugating enzyme]-L-cysteine + [acceptor protein]-L-lysine = [E2 ubiquitin-conjugating enzyme]-L-cysteine + N(6)-ubiquitinyl-[acceptor protein]-L-lysine.</text>
        <dbReference type="EC" id="2.3.2.27"/>
    </reaction>
</comment>
<organism evidence="20 21">
    <name type="scientific">Daphnia pulex</name>
    <name type="common">Water flea</name>
    <dbReference type="NCBI Taxonomy" id="6669"/>
    <lineage>
        <taxon>Eukaryota</taxon>
        <taxon>Metazoa</taxon>
        <taxon>Ecdysozoa</taxon>
        <taxon>Arthropoda</taxon>
        <taxon>Crustacea</taxon>
        <taxon>Branchiopoda</taxon>
        <taxon>Diplostraca</taxon>
        <taxon>Cladocera</taxon>
        <taxon>Anomopoda</taxon>
        <taxon>Daphniidae</taxon>
        <taxon>Daphnia</taxon>
    </lineage>
</organism>
<dbReference type="SMART" id="SM00184">
    <property type="entry name" value="RING"/>
    <property type="match status" value="1"/>
</dbReference>
<keyword evidence="8" id="KW-0808">Transferase</keyword>
<dbReference type="Pfam" id="PF13639">
    <property type="entry name" value="zf-RING_2"/>
    <property type="match status" value="1"/>
</dbReference>
<dbReference type="InterPro" id="IPR017907">
    <property type="entry name" value="Znf_RING_CS"/>
</dbReference>
<feature type="domain" description="RING-type" evidence="19">
    <location>
        <begin position="19"/>
        <end position="57"/>
    </location>
</feature>
<dbReference type="InterPro" id="IPR013083">
    <property type="entry name" value="Znf_RING/FYVE/PHD"/>
</dbReference>
<keyword evidence="21" id="KW-1185">Reference proteome</keyword>
<comment type="pathway">
    <text evidence="3">Protein modification; protein ubiquitination.</text>
</comment>
<dbReference type="PANTHER" id="PTHR23350:SF0">
    <property type="entry name" value="PEROXISOME BIOGENESIS FACTOR 10"/>
    <property type="match status" value="1"/>
</dbReference>
<keyword evidence="17" id="KW-0576">Peroxisome</keyword>
<keyword evidence="11 18" id="KW-0863">Zinc-finger</keyword>
<evidence type="ECO:0000256" key="18">
    <source>
        <dbReference type="PROSITE-ProRule" id="PRU00175"/>
    </source>
</evidence>
<keyword evidence="10" id="KW-0479">Metal-binding</keyword>
<keyword evidence="6" id="KW-0813">Transport</keyword>
<evidence type="ECO:0000256" key="8">
    <source>
        <dbReference type="ARBA" id="ARBA00022679"/>
    </source>
</evidence>
<comment type="similarity">
    <text evidence="4">Belongs to the pex2/pex10/pex12 family.</text>
</comment>
<keyword evidence="7" id="KW-0962">Peroxisome biogenesis</keyword>
<dbReference type="GO" id="GO:0061630">
    <property type="term" value="F:ubiquitin protein ligase activity"/>
    <property type="evidence" value="ECO:0007669"/>
    <property type="project" value="UniProtKB-EC"/>
</dbReference>
<dbReference type="OrthoDB" id="6364114at2759"/>
<evidence type="ECO:0000313" key="21">
    <source>
        <dbReference type="Proteomes" id="UP000000305"/>
    </source>
</evidence>
<dbReference type="InParanoid" id="E9FXF6"/>
<keyword evidence="13" id="KW-0862">Zinc</keyword>
<evidence type="ECO:0000256" key="3">
    <source>
        <dbReference type="ARBA" id="ARBA00004906"/>
    </source>
</evidence>
<evidence type="ECO:0000256" key="12">
    <source>
        <dbReference type="ARBA" id="ARBA00022786"/>
    </source>
</evidence>
<reference evidence="20 21" key="1">
    <citation type="journal article" date="2011" name="Science">
        <title>The ecoresponsive genome of Daphnia pulex.</title>
        <authorList>
            <person name="Colbourne J.K."/>
            <person name="Pfrender M.E."/>
            <person name="Gilbert D."/>
            <person name="Thomas W.K."/>
            <person name="Tucker A."/>
            <person name="Oakley T.H."/>
            <person name="Tokishita S."/>
            <person name="Aerts A."/>
            <person name="Arnold G.J."/>
            <person name="Basu M.K."/>
            <person name="Bauer D.J."/>
            <person name="Caceres C.E."/>
            <person name="Carmel L."/>
            <person name="Casola C."/>
            <person name="Choi J.H."/>
            <person name="Detter J.C."/>
            <person name="Dong Q."/>
            <person name="Dusheyko S."/>
            <person name="Eads B.D."/>
            <person name="Frohlich T."/>
            <person name="Geiler-Samerotte K.A."/>
            <person name="Gerlach D."/>
            <person name="Hatcher P."/>
            <person name="Jogdeo S."/>
            <person name="Krijgsveld J."/>
            <person name="Kriventseva E.V."/>
            <person name="Kultz D."/>
            <person name="Laforsch C."/>
            <person name="Lindquist E."/>
            <person name="Lopez J."/>
            <person name="Manak J.R."/>
            <person name="Muller J."/>
            <person name="Pangilinan J."/>
            <person name="Patwardhan R.P."/>
            <person name="Pitluck S."/>
            <person name="Pritham E.J."/>
            <person name="Rechtsteiner A."/>
            <person name="Rho M."/>
            <person name="Rogozin I.B."/>
            <person name="Sakarya O."/>
            <person name="Salamov A."/>
            <person name="Schaack S."/>
            <person name="Shapiro H."/>
            <person name="Shiga Y."/>
            <person name="Skalitzky C."/>
            <person name="Smith Z."/>
            <person name="Souvorov A."/>
            <person name="Sung W."/>
            <person name="Tang Z."/>
            <person name="Tsuchiya D."/>
            <person name="Tu H."/>
            <person name="Vos H."/>
            <person name="Wang M."/>
            <person name="Wolf Y.I."/>
            <person name="Yamagata H."/>
            <person name="Yamada T."/>
            <person name="Ye Y."/>
            <person name="Shaw J.R."/>
            <person name="Andrews J."/>
            <person name="Crease T.J."/>
            <person name="Tang H."/>
            <person name="Lucas S.M."/>
            <person name="Robertson H.M."/>
            <person name="Bork P."/>
            <person name="Koonin E.V."/>
            <person name="Zdobnov E.M."/>
            <person name="Grigoriev I.V."/>
            <person name="Lynch M."/>
            <person name="Boore J.L."/>
        </authorList>
    </citation>
    <scope>NUCLEOTIDE SEQUENCE [LARGE SCALE GENOMIC DNA]</scope>
</reference>
<keyword evidence="15" id="KW-1133">Transmembrane helix</keyword>
<sequence>MTNNGEFQSPLKTYDDGICAICLSSHVNKSTPNCGHVFCFRCLVDWCQIKLECPTCKQPFQNFRHTIQIRPTGDQIFTPDPPAAPVENPRVEQMEITVVNEGHFESWVIRIANRMIVLSMPMSSHERINNPGFRLLFFTFLSRHFDVNVIDMDRLDH</sequence>
<gene>
    <name evidence="20" type="ORF">DAPPUDRAFT_234791</name>
</gene>
<dbReference type="GO" id="GO:0008270">
    <property type="term" value="F:zinc ion binding"/>
    <property type="evidence" value="ECO:0007669"/>
    <property type="project" value="UniProtKB-KW"/>
</dbReference>
<proteinExistence type="inferred from homology"/>
<evidence type="ECO:0000256" key="16">
    <source>
        <dbReference type="ARBA" id="ARBA00023136"/>
    </source>
</evidence>
<dbReference type="PANTHER" id="PTHR23350">
    <property type="entry name" value="PEROXISOME ASSEMBLY PROTEIN 10"/>
    <property type="match status" value="1"/>
</dbReference>
<dbReference type="Proteomes" id="UP000000305">
    <property type="component" value="Unassembled WGS sequence"/>
</dbReference>
<dbReference type="PROSITE" id="PS50089">
    <property type="entry name" value="ZF_RING_2"/>
    <property type="match status" value="1"/>
</dbReference>
<dbReference type="GO" id="GO:0005778">
    <property type="term" value="C:peroxisomal membrane"/>
    <property type="evidence" value="ECO:0007669"/>
    <property type="project" value="UniProtKB-SubCell"/>
</dbReference>
<keyword evidence="12" id="KW-0833">Ubl conjugation pathway</keyword>
<evidence type="ECO:0000256" key="14">
    <source>
        <dbReference type="ARBA" id="ARBA00022927"/>
    </source>
</evidence>
<dbReference type="EMBL" id="GL732526">
    <property type="protein sequence ID" value="EFX88276.1"/>
    <property type="molecule type" value="Genomic_DNA"/>
</dbReference>
<evidence type="ECO:0000256" key="4">
    <source>
        <dbReference type="ARBA" id="ARBA00008704"/>
    </source>
</evidence>
<evidence type="ECO:0000259" key="19">
    <source>
        <dbReference type="PROSITE" id="PS50089"/>
    </source>
</evidence>
<dbReference type="AlphaFoldDB" id="E9FXF6"/>
<keyword evidence="16" id="KW-0472">Membrane</keyword>
<comment type="subcellular location">
    <subcellularLocation>
        <location evidence="2">Peroxisome membrane</location>
        <topology evidence="2">Multi-pass membrane protein</topology>
    </subcellularLocation>
</comment>
<protein>
    <recommendedName>
        <fullName evidence="5">RING-type E3 ubiquitin transferase</fullName>
        <ecNumber evidence="5">2.3.2.27</ecNumber>
    </recommendedName>
</protein>
<dbReference type="Gene3D" id="3.30.40.10">
    <property type="entry name" value="Zinc/RING finger domain, C3HC4 (zinc finger)"/>
    <property type="match status" value="1"/>
</dbReference>
<evidence type="ECO:0000256" key="10">
    <source>
        <dbReference type="ARBA" id="ARBA00022723"/>
    </source>
</evidence>
<name>E9FXF6_DAPPU</name>